<evidence type="ECO:0000313" key="2">
    <source>
        <dbReference type="EMBL" id="ORY74990.1"/>
    </source>
</evidence>
<proteinExistence type="predicted"/>
<dbReference type="InParanoid" id="A0A1Y2ETU2"/>
<organism evidence="2 3">
    <name type="scientific">Leucosporidium creatinivorum</name>
    <dbReference type="NCBI Taxonomy" id="106004"/>
    <lineage>
        <taxon>Eukaryota</taxon>
        <taxon>Fungi</taxon>
        <taxon>Dikarya</taxon>
        <taxon>Basidiomycota</taxon>
        <taxon>Pucciniomycotina</taxon>
        <taxon>Microbotryomycetes</taxon>
        <taxon>Leucosporidiales</taxon>
        <taxon>Leucosporidium</taxon>
    </lineage>
</organism>
<dbReference type="AlphaFoldDB" id="A0A1Y2ETU2"/>
<keyword evidence="1" id="KW-0812">Transmembrane</keyword>
<keyword evidence="3" id="KW-1185">Reference proteome</keyword>
<protein>
    <submittedName>
        <fullName evidence="2">Uncharacterized protein</fullName>
    </submittedName>
</protein>
<dbReference type="EMBL" id="MCGR01000039">
    <property type="protein sequence ID" value="ORY74990.1"/>
    <property type="molecule type" value="Genomic_DNA"/>
</dbReference>
<evidence type="ECO:0000313" key="3">
    <source>
        <dbReference type="Proteomes" id="UP000193467"/>
    </source>
</evidence>
<gene>
    <name evidence="2" type="ORF">BCR35DRAFT_306386</name>
</gene>
<evidence type="ECO:0000256" key="1">
    <source>
        <dbReference type="SAM" id="Phobius"/>
    </source>
</evidence>
<comment type="caution">
    <text evidence="2">The sequence shown here is derived from an EMBL/GenBank/DDBJ whole genome shotgun (WGS) entry which is preliminary data.</text>
</comment>
<accession>A0A1Y2ETU2</accession>
<keyword evidence="1" id="KW-1133">Transmembrane helix</keyword>
<dbReference type="OrthoDB" id="2520927at2759"/>
<dbReference type="Proteomes" id="UP000193467">
    <property type="component" value="Unassembled WGS sequence"/>
</dbReference>
<feature type="transmembrane region" description="Helical" evidence="1">
    <location>
        <begin position="15"/>
        <end position="35"/>
    </location>
</feature>
<keyword evidence="1" id="KW-0472">Membrane</keyword>
<name>A0A1Y2ETU2_9BASI</name>
<sequence length="70" mass="7431">MSAPPPHVPAARSNMRGTLLSFAAVLGLALPVFIVSKRRNDAAKRERHIATRGGAMAQMNEGVKFTPSSS</sequence>
<reference evidence="2 3" key="1">
    <citation type="submission" date="2016-07" db="EMBL/GenBank/DDBJ databases">
        <title>Pervasive Adenine N6-methylation of Active Genes in Fungi.</title>
        <authorList>
            <consortium name="DOE Joint Genome Institute"/>
            <person name="Mondo S.J."/>
            <person name="Dannebaum R.O."/>
            <person name="Kuo R.C."/>
            <person name="Labutti K."/>
            <person name="Haridas S."/>
            <person name="Kuo A."/>
            <person name="Salamov A."/>
            <person name="Ahrendt S.R."/>
            <person name="Lipzen A."/>
            <person name="Sullivan W."/>
            <person name="Andreopoulos W.B."/>
            <person name="Clum A."/>
            <person name="Lindquist E."/>
            <person name="Daum C."/>
            <person name="Ramamoorthy G.K."/>
            <person name="Gryganskyi A."/>
            <person name="Culley D."/>
            <person name="Magnuson J.K."/>
            <person name="James T.Y."/>
            <person name="O'Malley M.A."/>
            <person name="Stajich J.E."/>
            <person name="Spatafora J.W."/>
            <person name="Visel A."/>
            <person name="Grigoriev I.V."/>
        </authorList>
    </citation>
    <scope>NUCLEOTIDE SEQUENCE [LARGE SCALE GENOMIC DNA]</scope>
    <source>
        <strain evidence="2 3">62-1032</strain>
    </source>
</reference>